<dbReference type="RefSeq" id="WP_200353459.1">
    <property type="nucleotide sequence ID" value="NZ_JAENIL010000001.1"/>
</dbReference>
<dbReference type="InterPro" id="IPR018076">
    <property type="entry name" value="T2SS_GspF_dom"/>
</dbReference>
<keyword evidence="6 7" id="KW-0472">Membrane</keyword>
<evidence type="ECO:0000256" key="7">
    <source>
        <dbReference type="SAM" id="Phobius"/>
    </source>
</evidence>
<protein>
    <submittedName>
        <fullName evidence="9">Type II secretion system F family protein</fullName>
    </submittedName>
</protein>
<comment type="caution">
    <text evidence="9">The sequence shown here is derived from an EMBL/GenBank/DDBJ whole genome shotgun (WGS) entry which is preliminary data.</text>
</comment>
<feature type="transmembrane region" description="Helical" evidence="7">
    <location>
        <begin position="133"/>
        <end position="159"/>
    </location>
</feature>
<evidence type="ECO:0000256" key="2">
    <source>
        <dbReference type="ARBA" id="ARBA00005745"/>
    </source>
</evidence>
<gene>
    <name evidence="9" type="ORF">JIN87_00110</name>
</gene>
<sequence length="318" mass="34905">MARLSDKQLADWLEQVADGVDSGMEASNAVALAKPLPNDRSEGLIGSFREGASWATVFMDPVFSLSQAEHAILAASERSARIPQAMRKIAESRREAQKVKRRITLALAYPILLLHFAALVFSITYLVSGDVTAFLVSAGMVIVPLWMFVFFVWSLAVYLPSVCLSIARRVPVIASYRMYWESGVLCDVLGSCLSAGLGVEDAWRTAAMASGSPKHNRLCDQVLEMVAQGRKASEAMDSKLRGVPSGFREMYRSGEESGKLDQNLEAAGSRYRKDASNRLLLASVLYPKIVLIGIFGYIAYKIVVLVSDYYEQLMEIGA</sequence>
<evidence type="ECO:0000313" key="9">
    <source>
        <dbReference type="EMBL" id="MBK1875242.1"/>
    </source>
</evidence>
<evidence type="ECO:0000313" key="10">
    <source>
        <dbReference type="Proteomes" id="UP000617628"/>
    </source>
</evidence>
<keyword evidence="4 7" id="KW-0812">Transmembrane</keyword>
<evidence type="ECO:0000256" key="5">
    <source>
        <dbReference type="ARBA" id="ARBA00022989"/>
    </source>
</evidence>
<keyword evidence="3" id="KW-1003">Cell membrane</keyword>
<dbReference type="PANTHER" id="PTHR30012:SF0">
    <property type="entry name" value="TYPE II SECRETION SYSTEM PROTEIN F-RELATED"/>
    <property type="match status" value="1"/>
</dbReference>
<reference evidence="9" key="1">
    <citation type="submission" date="2021-01" db="EMBL/GenBank/DDBJ databases">
        <title>Modified the classification status of verrucomicrobia.</title>
        <authorList>
            <person name="Feng X."/>
        </authorList>
    </citation>
    <scope>NUCLEOTIDE SEQUENCE</scope>
    <source>
        <strain evidence="9">KCTC 13126</strain>
    </source>
</reference>
<dbReference type="GO" id="GO:0005886">
    <property type="term" value="C:plasma membrane"/>
    <property type="evidence" value="ECO:0007669"/>
    <property type="project" value="UniProtKB-SubCell"/>
</dbReference>
<keyword evidence="5 7" id="KW-1133">Transmembrane helix</keyword>
<dbReference type="Proteomes" id="UP000617628">
    <property type="component" value="Unassembled WGS sequence"/>
</dbReference>
<feature type="domain" description="Type II secretion system protein GspF" evidence="8">
    <location>
        <begin position="6"/>
        <end position="126"/>
    </location>
</feature>
<dbReference type="InterPro" id="IPR042094">
    <property type="entry name" value="T2SS_GspF_sf"/>
</dbReference>
<evidence type="ECO:0000259" key="8">
    <source>
        <dbReference type="Pfam" id="PF00482"/>
    </source>
</evidence>
<feature type="domain" description="Type II secretion system protein GspF" evidence="8">
    <location>
        <begin position="186"/>
        <end position="296"/>
    </location>
</feature>
<feature type="transmembrane region" description="Helical" evidence="7">
    <location>
        <begin position="103"/>
        <end position="127"/>
    </location>
</feature>
<comment type="subcellular location">
    <subcellularLocation>
        <location evidence="1">Cell membrane</location>
        <topology evidence="1">Multi-pass membrane protein</topology>
    </subcellularLocation>
</comment>
<accession>A0A934VMJ2</accession>
<dbReference type="Gene3D" id="1.20.81.30">
    <property type="entry name" value="Type II secretion system (T2SS), domain F"/>
    <property type="match status" value="2"/>
</dbReference>
<evidence type="ECO:0000256" key="6">
    <source>
        <dbReference type="ARBA" id="ARBA00023136"/>
    </source>
</evidence>
<name>A0A934VMJ2_9BACT</name>
<dbReference type="PANTHER" id="PTHR30012">
    <property type="entry name" value="GENERAL SECRETION PATHWAY PROTEIN"/>
    <property type="match status" value="1"/>
</dbReference>
<evidence type="ECO:0000256" key="1">
    <source>
        <dbReference type="ARBA" id="ARBA00004651"/>
    </source>
</evidence>
<organism evidence="9 10">
    <name type="scientific">Pelagicoccus mobilis</name>
    <dbReference type="NCBI Taxonomy" id="415221"/>
    <lineage>
        <taxon>Bacteria</taxon>
        <taxon>Pseudomonadati</taxon>
        <taxon>Verrucomicrobiota</taxon>
        <taxon>Opitutia</taxon>
        <taxon>Puniceicoccales</taxon>
        <taxon>Pelagicoccaceae</taxon>
        <taxon>Pelagicoccus</taxon>
    </lineage>
</organism>
<dbReference type="EMBL" id="JAENIL010000001">
    <property type="protein sequence ID" value="MBK1875242.1"/>
    <property type="molecule type" value="Genomic_DNA"/>
</dbReference>
<dbReference type="AlphaFoldDB" id="A0A934VMJ2"/>
<comment type="similarity">
    <text evidence="2">Belongs to the GSP F family.</text>
</comment>
<keyword evidence="10" id="KW-1185">Reference proteome</keyword>
<evidence type="ECO:0000256" key="3">
    <source>
        <dbReference type="ARBA" id="ARBA00022475"/>
    </source>
</evidence>
<dbReference type="InterPro" id="IPR003004">
    <property type="entry name" value="GspF/PilC"/>
</dbReference>
<feature type="transmembrane region" description="Helical" evidence="7">
    <location>
        <begin position="279"/>
        <end position="300"/>
    </location>
</feature>
<evidence type="ECO:0000256" key="4">
    <source>
        <dbReference type="ARBA" id="ARBA00022692"/>
    </source>
</evidence>
<dbReference type="Pfam" id="PF00482">
    <property type="entry name" value="T2SSF"/>
    <property type="match status" value="2"/>
</dbReference>
<proteinExistence type="inferred from homology"/>